<feature type="compositionally biased region" description="Basic and acidic residues" evidence="6">
    <location>
        <begin position="319"/>
        <end position="332"/>
    </location>
</feature>
<comment type="similarity">
    <text evidence="5">Belongs to the SAT4 family.</text>
</comment>
<dbReference type="InterPro" id="IPR052337">
    <property type="entry name" value="SAT4-like"/>
</dbReference>
<feature type="transmembrane region" description="Helical" evidence="7">
    <location>
        <begin position="178"/>
        <end position="200"/>
    </location>
</feature>
<feature type="region of interest" description="Disordered" evidence="6">
    <location>
        <begin position="308"/>
        <end position="367"/>
    </location>
</feature>
<keyword evidence="2 7" id="KW-0812">Transmembrane</keyword>
<feature type="transmembrane region" description="Helical" evidence="7">
    <location>
        <begin position="143"/>
        <end position="166"/>
    </location>
</feature>
<feature type="transmembrane region" description="Helical" evidence="7">
    <location>
        <begin position="58"/>
        <end position="78"/>
    </location>
</feature>
<comment type="caution">
    <text evidence="9">The sequence shown here is derived from an EMBL/GenBank/DDBJ whole genome shotgun (WGS) entry which is preliminary data.</text>
</comment>
<organism evidence="9 10">
    <name type="scientific">Podospora aff. communis PSN243</name>
    <dbReference type="NCBI Taxonomy" id="3040156"/>
    <lineage>
        <taxon>Eukaryota</taxon>
        <taxon>Fungi</taxon>
        <taxon>Dikarya</taxon>
        <taxon>Ascomycota</taxon>
        <taxon>Pezizomycotina</taxon>
        <taxon>Sordariomycetes</taxon>
        <taxon>Sordariomycetidae</taxon>
        <taxon>Sordariales</taxon>
        <taxon>Podosporaceae</taxon>
        <taxon>Podospora</taxon>
    </lineage>
</organism>
<evidence type="ECO:0000256" key="6">
    <source>
        <dbReference type="SAM" id="MobiDB-lite"/>
    </source>
</evidence>
<dbReference type="EMBL" id="MU865941">
    <property type="protein sequence ID" value="KAK4448817.1"/>
    <property type="molecule type" value="Genomic_DNA"/>
</dbReference>
<feature type="transmembrane region" description="Helical" evidence="7">
    <location>
        <begin position="21"/>
        <end position="43"/>
    </location>
</feature>
<feature type="region of interest" description="Disordered" evidence="6">
    <location>
        <begin position="250"/>
        <end position="296"/>
    </location>
</feature>
<dbReference type="PANTHER" id="PTHR33048">
    <property type="entry name" value="PTH11-LIKE INTEGRAL MEMBRANE PROTEIN (AFU_ORTHOLOGUE AFUA_5G11245)"/>
    <property type="match status" value="1"/>
</dbReference>
<evidence type="ECO:0000259" key="8">
    <source>
        <dbReference type="Pfam" id="PF20684"/>
    </source>
</evidence>
<evidence type="ECO:0000256" key="2">
    <source>
        <dbReference type="ARBA" id="ARBA00022692"/>
    </source>
</evidence>
<evidence type="ECO:0000256" key="3">
    <source>
        <dbReference type="ARBA" id="ARBA00022989"/>
    </source>
</evidence>
<evidence type="ECO:0000256" key="4">
    <source>
        <dbReference type="ARBA" id="ARBA00023136"/>
    </source>
</evidence>
<dbReference type="AlphaFoldDB" id="A0AAV9GL08"/>
<accession>A0AAV9GL08</accession>
<keyword evidence="10" id="KW-1185">Reference proteome</keyword>
<comment type="subcellular location">
    <subcellularLocation>
        <location evidence="1">Membrane</location>
        <topology evidence="1">Multi-pass membrane protein</topology>
    </subcellularLocation>
</comment>
<reference evidence="9" key="1">
    <citation type="journal article" date="2023" name="Mol. Phylogenet. Evol.">
        <title>Genome-scale phylogeny and comparative genomics of the fungal order Sordariales.</title>
        <authorList>
            <person name="Hensen N."/>
            <person name="Bonometti L."/>
            <person name="Westerberg I."/>
            <person name="Brannstrom I.O."/>
            <person name="Guillou S."/>
            <person name="Cros-Aarteil S."/>
            <person name="Calhoun S."/>
            <person name="Haridas S."/>
            <person name="Kuo A."/>
            <person name="Mondo S."/>
            <person name="Pangilinan J."/>
            <person name="Riley R."/>
            <person name="LaButti K."/>
            <person name="Andreopoulos B."/>
            <person name="Lipzen A."/>
            <person name="Chen C."/>
            <person name="Yan M."/>
            <person name="Daum C."/>
            <person name="Ng V."/>
            <person name="Clum A."/>
            <person name="Steindorff A."/>
            <person name="Ohm R.A."/>
            <person name="Martin F."/>
            <person name="Silar P."/>
            <person name="Natvig D.O."/>
            <person name="Lalanne C."/>
            <person name="Gautier V."/>
            <person name="Ament-Velasquez S.L."/>
            <person name="Kruys A."/>
            <person name="Hutchinson M.I."/>
            <person name="Powell A.J."/>
            <person name="Barry K."/>
            <person name="Miller A.N."/>
            <person name="Grigoriev I.V."/>
            <person name="Debuchy R."/>
            <person name="Gladieux P."/>
            <person name="Hiltunen Thoren M."/>
            <person name="Johannesson H."/>
        </authorList>
    </citation>
    <scope>NUCLEOTIDE SEQUENCE</scope>
    <source>
        <strain evidence="9">PSN243</strain>
    </source>
</reference>
<feature type="transmembrane region" description="Helical" evidence="7">
    <location>
        <begin position="99"/>
        <end position="123"/>
    </location>
</feature>
<evidence type="ECO:0000313" key="9">
    <source>
        <dbReference type="EMBL" id="KAK4448817.1"/>
    </source>
</evidence>
<keyword evidence="4 7" id="KW-0472">Membrane</keyword>
<gene>
    <name evidence="9" type="ORF">QBC34DRAFT_464692</name>
</gene>
<protein>
    <recommendedName>
        <fullName evidence="8">Rhodopsin domain-containing protein</fullName>
    </recommendedName>
</protein>
<evidence type="ECO:0000256" key="7">
    <source>
        <dbReference type="SAM" id="Phobius"/>
    </source>
</evidence>
<dbReference type="GO" id="GO:0016020">
    <property type="term" value="C:membrane"/>
    <property type="evidence" value="ECO:0007669"/>
    <property type="project" value="UniProtKB-SubCell"/>
</dbReference>
<dbReference type="InterPro" id="IPR049326">
    <property type="entry name" value="Rhodopsin_dom_fungi"/>
</dbReference>
<evidence type="ECO:0000256" key="1">
    <source>
        <dbReference type="ARBA" id="ARBA00004141"/>
    </source>
</evidence>
<feature type="domain" description="Rhodopsin" evidence="8">
    <location>
        <begin position="92"/>
        <end position="237"/>
    </location>
</feature>
<name>A0AAV9GL08_9PEZI</name>
<keyword evidence="3 7" id="KW-1133">Transmembrane helix</keyword>
<dbReference type="PANTHER" id="PTHR33048:SF105">
    <property type="match status" value="1"/>
</dbReference>
<proteinExistence type="inferred from homology"/>
<dbReference type="Proteomes" id="UP001321760">
    <property type="component" value="Unassembled WGS sequence"/>
</dbReference>
<evidence type="ECO:0000313" key="10">
    <source>
        <dbReference type="Proteomes" id="UP001321760"/>
    </source>
</evidence>
<sequence>MSGAAAAEAAAIEAAMAAARAFNITLWTLYAFGVAVTVLRTYARHVAVGWRKFDADDYLVWVAVVLYSVQTTLGYQIGNLARGMANNGLDRPYRRRVHYGFAIVLVGWAASVGAVFLSCFPFYRYWQINPDPGNLCHPANSASIVWASFAANVTSDIYLLLIPLPLLWGSRLRLVKKLASTLVLGAGIFVLVCATLKTVFVVIDEVNGAELAGAWGTREAFVSVVTTNLPMVFPLFKTWLRPILGSSRRTTDKQYKTPPGEFRTIDGGSGDGDSSRKTRATRGKKPLTNLSFTESEERIVNGIRMQHLHGAGTTSTSDRGSEENGRSGKEANGEGIVVLTEFDVSRDKNSQLQVSGGQRATRIHEPR</sequence>
<evidence type="ECO:0000256" key="5">
    <source>
        <dbReference type="ARBA" id="ARBA00038359"/>
    </source>
</evidence>
<dbReference type="Pfam" id="PF20684">
    <property type="entry name" value="Fung_rhodopsin"/>
    <property type="match status" value="1"/>
</dbReference>
<reference evidence="9" key="2">
    <citation type="submission" date="2023-05" db="EMBL/GenBank/DDBJ databases">
        <authorList>
            <consortium name="Lawrence Berkeley National Laboratory"/>
            <person name="Steindorff A."/>
            <person name="Hensen N."/>
            <person name="Bonometti L."/>
            <person name="Westerberg I."/>
            <person name="Brannstrom I.O."/>
            <person name="Guillou S."/>
            <person name="Cros-Aarteil S."/>
            <person name="Calhoun S."/>
            <person name="Haridas S."/>
            <person name="Kuo A."/>
            <person name="Mondo S."/>
            <person name="Pangilinan J."/>
            <person name="Riley R."/>
            <person name="Labutti K."/>
            <person name="Andreopoulos B."/>
            <person name="Lipzen A."/>
            <person name="Chen C."/>
            <person name="Yanf M."/>
            <person name="Daum C."/>
            <person name="Ng V."/>
            <person name="Clum A."/>
            <person name="Ohm R."/>
            <person name="Martin F."/>
            <person name="Silar P."/>
            <person name="Natvig D."/>
            <person name="Lalanne C."/>
            <person name="Gautier V."/>
            <person name="Ament-Velasquez S.L."/>
            <person name="Kruys A."/>
            <person name="Hutchinson M.I."/>
            <person name="Powell A.J."/>
            <person name="Barry K."/>
            <person name="Miller A.N."/>
            <person name="Grigoriev I.V."/>
            <person name="Debuchy R."/>
            <person name="Gladieux P."/>
            <person name="Thoren M.H."/>
            <person name="Johannesson H."/>
        </authorList>
    </citation>
    <scope>NUCLEOTIDE SEQUENCE</scope>
    <source>
        <strain evidence="9">PSN243</strain>
    </source>
</reference>